<dbReference type="InterPro" id="IPR036046">
    <property type="entry name" value="Acylphosphatase-like_dom_sf"/>
</dbReference>
<name>A0AAJ2H4H3_9HYPH</name>
<dbReference type="AlphaFoldDB" id="A0AAJ2H4H3"/>
<dbReference type="SUPFAM" id="SSF54975">
    <property type="entry name" value="Acylphosphatase/BLUF domain-like"/>
    <property type="match status" value="1"/>
</dbReference>
<reference evidence="3" key="1">
    <citation type="submission" date="2023-04" db="EMBL/GenBank/DDBJ databases">
        <title>Genomic characterization of faba bean (Vicia faba) microsymbionts in Mexican soils.</title>
        <authorList>
            <person name="Rivera Orduna F.N."/>
            <person name="Guevara-Luna J."/>
            <person name="Yan J."/>
            <person name="Arroyo-Herrera I."/>
            <person name="Li Y."/>
            <person name="Vasquez-Murrieta M.S."/>
            <person name="Wang E.T."/>
        </authorList>
    </citation>
    <scope>NUCLEOTIDE SEQUENCE</scope>
    <source>
        <strain evidence="3">CH26</strain>
    </source>
</reference>
<keyword evidence="1" id="KW-0472">Membrane</keyword>
<evidence type="ECO:0000259" key="2">
    <source>
        <dbReference type="PROSITE" id="PS50925"/>
    </source>
</evidence>
<dbReference type="EMBL" id="JAVLSF010000073">
    <property type="protein sequence ID" value="MDR9777643.1"/>
    <property type="molecule type" value="Genomic_DNA"/>
</dbReference>
<protein>
    <submittedName>
        <fullName evidence="3">BLUF domain-containing protein</fullName>
    </submittedName>
</protein>
<feature type="domain" description="BLUF" evidence="2">
    <location>
        <begin position="5"/>
        <end position="102"/>
    </location>
</feature>
<dbReference type="Proteomes" id="UP001268610">
    <property type="component" value="Unassembled WGS sequence"/>
</dbReference>
<gene>
    <name evidence="3" type="ORF">RJJ65_34485</name>
</gene>
<evidence type="ECO:0000313" key="3">
    <source>
        <dbReference type="EMBL" id="MDR9777643.1"/>
    </source>
</evidence>
<dbReference type="GO" id="GO:0071949">
    <property type="term" value="F:FAD binding"/>
    <property type="evidence" value="ECO:0007669"/>
    <property type="project" value="InterPro"/>
</dbReference>
<feature type="transmembrane region" description="Helical" evidence="1">
    <location>
        <begin position="168"/>
        <end position="189"/>
    </location>
</feature>
<accession>A0AAJ2H4H3</accession>
<evidence type="ECO:0000313" key="4">
    <source>
        <dbReference type="Proteomes" id="UP001268610"/>
    </source>
</evidence>
<dbReference type="SMART" id="SM01034">
    <property type="entry name" value="BLUF"/>
    <property type="match status" value="1"/>
</dbReference>
<proteinExistence type="predicted"/>
<keyword evidence="1" id="KW-1133">Transmembrane helix</keyword>
<dbReference type="Pfam" id="PF04940">
    <property type="entry name" value="BLUF"/>
    <property type="match status" value="1"/>
</dbReference>
<dbReference type="GO" id="GO:0009882">
    <property type="term" value="F:blue light photoreceptor activity"/>
    <property type="evidence" value="ECO:0007669"/>
    <property type="project" value="InterPro"/>
</dbReference>
<sequence length="192" mass="21330">MSNQLIRMSYASKATFKPFNAVDGVDANVANILSTARRENRKNNLVGALYYGNGCFFQCLEGQKSDIDALYAKLEKDPRHTDLKVLSIEPIQQVGFVSWEMKYAQIDQEVRAFLKNHQLGKFDPYRFSPEMTAELVAVLQKADEGLSDAELKHIDSVSNSKNASGVSMGIYIMSIVIAVVVTALVTLWMTGV</sequence>
<dbReference type="Gene3D" id="3.30.70.100">
    <property type="match status" value="1"/>
</dbReference>
<evidence type="ECO:0000256" key="1">
    <source>
        <dbReference type="SAM" id="Phobius"/>
    </source>
</evidence>
<dbReference type="RefSeq" id="WP_310865850.1">
    <property type="nucleotide sequence ID" value="NZ_JAVLSF010000073.1"/>
</dbReference>
<comment type="caution">
    <text evidence="3">The sequence shown here is derived from an EMBL/GenBank/DDBJ whole genome shotgun (WGS) entry which is preliminary data.</text>
</comment>
<keyword evidence="1" id="KW-0812">Transmembrane</keyword>
<organism evidence="3 4">
    <name type="scientific">Rhizobium hidalgonense</name>
    <dbReference type="NCBI Taxonomy" id="1538159"/>
    <lineage>
        <taxon>Bacteria</taxon>
        <taxon>Pseudomonadati</taxon>
        <taxon>Pseudomonadota</taxon>
        <taxon>Alphaproteobacteria</taxon>
        <taxon>Hyphomicrobiales</taxon>
        <taxon>Rhizobiaceae</taxon>
        <taxon>Rhizobium/Agrobacterium group</taxon>
        <taxon>Rhizobium</taxon>
    </lineage>
</organism>
<dbReference type="InterPro" id="IPR007024">
    <property type="entry name" value="BLUF_domain"/>
</dbReference>
<dbReference type="PROSITE" id="PS50925">
    <property type="entry name" value="BLUF"/>
    <property type="match status" value="1"/>
</dbReference>